<proteinExistence type="predicted"/>
<evidence type="ECO:0000313" key="2">
    <source>
        <dbReference type="Proteomes" id="UP000005755"/>
    </source>
</evidence>
<evidence type="ECO:0000313" key="1">
    <source>
        <dbReference type="EMBL" id="EFR45742.1"/>
    </source>
</evidence>
<dbReference type="Proteomes" id="UP000005755">
    <property type="component" value="Unassembled WGS sequence"/>
</dbReference>
<protein>
    <submittedName>
        <fullName evidence="1">Uncharacterized protein</fullName>
    </submittedName>
</protein>
<organism evidence="1 2">
    <name type="scientific">Helicobacter cinaedi CCUG 18818 = ATCC BAA-847</name>
    <dbReference type="NCBI Taxonomy" id="537971"/>
    <lineage>
        <taxon>Bacteria</taxon>
        <taxon>Pseudomonadati</taxon>
        <taxon>Campylobacterota</taxon>
        <taxon>Epsilonproteobacteria</taxon>
        <taxon>Campylobacterales</taxon>
        <taxon>Helicobacteraceae</taxon>
        <taxon>Helicobacter</taxon>
    </lineage>
</organism>
<reference evidence="2" key="1">
    <citation type="journal article" date="2014" name="Genome Announc.">
        <title>Draft genome sequences of six enterohepatic helicobacter species isolated from humans and one from rhesus macaques.</title>
        <authorList>
            <person name="Shen Z."/>
            <person name="Sheh A."/>
            <person name="Young S.K."/>
            <person name="Abouelliel A."/>
            <person name="Ward D.V."/>
            <person name="Earl A.M."/>
            <person name="Fox J.G."/>
        </authorList>
    </citation>
    <scope>NUCLEOTIDE SEQUENCE [LARGE SCALE GENOMIC DNA]</scope>
    <source>
        <strain evidence="2">CCUG 18818</strain>
    </source>
</reference>
<name>A0ABN0B8A0_9HELI</name>
<sequence>MIFVKKIANAKMRFGVVCFVVAWIQALCIGVEWRL</sequence>
<accession>A0ABN0B8A0</accession>
<gene>
    <name evidence="1" type="ORF">HCCG_00288</name>
</gene>
<dbReference type="EMBL" id="DS990391">
    <property type="protein sequence ID" value="EFR45742.1"/>
    <property type="molecule type" value="Genomic_DNA"/>
</dbReference>
<keyword evidence="2" id="KW-1185">Reference proteome</keyword>